<dbReference type="PANTHER" id="PTHR42934">
    <property type="entry name" value="GLYCOLATE OXIDASE SUBUNIT GLCD"/>
    <property type="match status" value="1"/>
</dbReference>
<dbReference type="InterPro" id="IPR051914">
    <property type="entry name" value="FAD-linked_OxidoTrans_Type4"/>
</dbReference>
<dbReference type="AlphaFoldDB" id="A0A1I0QYF1"/>
<evidence type="ECO:0000256" key="1">
    <source>
        <dbReference type="ARBA" id="ARBA00001974"/>
    </source>
</evidence>
<dbReference type="InterPro" id="IPR016166">
    <property type="entry name" value="FAD-bd_PCMH"/>
</dbReference>
<keyword evidence="4" id="KW-0560">Oxidoreductase</keyword>
<dbReference type="PROSITE" id="PS51387">
    <property type="entry name" value="FAD_PCMH"/>
    <property type="match status" value="1"/>
</dbReference>
<dbReference type="InterPro" id="IPR004113">
    <property type="entry name" value="FAD-bd_oxidored_4_C"/>
</dbReference>
<organism evidence="6 7">
    <name type="scientific">[Clostridium] fimetarium</name>
    <dbReference type="NCBI Taxonomy" id="99656"/>
    <lineage>
        <taxon>Bacteria</taxon>
        <taxon>Bacillati</taxon>
        <taxon>Bacillota</taxon>
        <taxon>Clostridia</taxon>
        <taxon>Lachnospirales</taxon>
        <taxon>Lachnospiraceae</taxon>
    </lineage>
</organism>
<evidence type="ECO:0000256" key="2">
    <source>
        <dbReference type="ARBA" id="ARBA00022630"/>
    </source>
</evidence>
<evidence type="ECO:0000259" key="5">
    <source>
        <dbReference type="PROSITE" id="PS51387"/>
    </source>
</evidence>
<dbReference type="InterPro" id="IPR016169">
    <property type="entry name" value="FAD-bd_PCMH_sub2"/>
</dbReference>
<dbReference type="Pfam" id="PF02913">
    <property type="entry name" value="FAD-oxidase_C"/>
    <property type="match status" value="1"/>
</dbReference>
<evidence type="ECO:0000256" key="4">
    <source>
        <dbReference type="ARBA" id="ARBA00023002"/>
    </source>
</evidence>
<dbReference type="InterPro" id="IPR016164">
    <property type="entry name" value="FAD-linked_Oxase-like_C"/>
</dbReference>
<dbReference type="InterPro" id="IPR006094">
    <property type="entry name" value="Oxid_FAD_bind_N"/>
</dbReference>
<dbReference type="Gene3D" id="1.10.45.10">
    <property type="entry name" value="Vanillyl-alcohol Oxidase, Chain A, domain 4"/>
    <property type="match status" value="1"/>
</dbReference>
<dbReference type="Gene3D" id="3.30.465.10">
    <property type="match status" value="1"/>
</dbReference>
<gene>
    <name evidence="6" type="ORF">SAMN05421659_1104</name>
</gene>
<dbReference type="InterPro" id="IPR016171">
    <property type="entry name" value="Vanillyl_alc_oxidase_C-sub2"/>
</dbReference>
<dbReference type="SUPFAM" id="SSF55103">
    <property type="entry name" value="FAD-linked oxidases, C-terminal domain"/>
    <property type="match status" value="1"/>
</dbReference>
<dbReference type="OrthoDB" id="9767256at2"/>
<keyword evidence="3" id="KW-0274">FAD</keyword>
<dbReference type="RefSeq" id="WP_092454663.1">
    <property type="nucleotide sequence ID" value="NZ_FOJI01000010.1"/>
</dbReference>
<accession>A0A1I0QYF1</accession>
<dbReference type="Pfam" id="PF01565">
    <property type="entry name" value="FAD_binding_4"/>
    <property type="match status" value="1"/>
</dbReference>
<name>A0A1I0QYF1_9FIRM</name>
<dbReference type="Gene3D" id="3.30.70.2740">
    <property type="match status" value="1"/>
</dbReference>
<protein>
    <submittedName>
        <fullName evidence="6">Glycolate oxidase</fullName>
    </submittedName>
</protein>
<dbReference type="STRING" id="99656.SAMN05421659_1104"/>
<comment type="cofactor">
    <cofactor evidence="1">
        <name>FAD</name>
        <dbReference type="ChEBI" id="CHEBI:57692"/>
    </cofactor>
</comment>
<evidence type="ECO:0000313" key="7">
    <source>
        <dbReference type="Proteomes" id="UP000199701"/>
    </source>
</evidence>
<dbReference type="GO" id="GO:0016491">
    <property type="term" value="F:oxidoreductase activity"/>
    <property type="evidence" value="ECO:0007669"/>
    <property type="project" value="UniProtKB-KW"/>
</dbReference>
<dbReference type="GO" id="GO:0071949">
    <property type="term" value="F:FAD binding"/>
    <property type="evidence" value="ECO:0007669"/>
    <property type="project" value="InterPro"/>
</dbReference>
<keyword evidence="7" id="KW-1185">Reference proteome</keyword>
<feature type="domain" description="FAD-binding PCMH-type" evidence="5">
    <location>
        <begin position="35"/>
        <end position="213"/>
    </location>
</feature>
<evidence type="ECO:0000313" key="6">
    <source>
        <dbReference type="EMBL" id="SEW32648.1"/>
    </source>
</evidence>
<dbReference type="SUPFAM" id="SSF56176">
    <property type="entry name" value="FAD-binding/transporter-associated domain-like"/>
    <property type="match status" value="1"/>
</dbReference>
<evidence type="ECO:0000256" key="3">
    <source>
        <dbReference type="ARBA" id="ARBA00022827"/>
    </source>
</evidence>
<dbReference type="Proteomes" id="UP000199701">
    <property type="component" value="Unassembled WGS sequence"/>
</dbReference>
<dbReference type="EMBL" id="FOJI01000010">
    <property type="protein sequence ID" value="SEW32648.1"/>
    <property type="molecule type" value="Genomic_DNA"/>
</dbReference>
<reference evidence="6 7" key="1">
    <citation type="submission" date="2016-10" db="EMBL/GenBank/DDBJ databases">
        <authorList>
            <person name="de Groot N.N."/>
        </authorList>
    </citation>
    <scope>NUCLEOTIDE SEQUENCE [LARGE SCALE GENOMIC DNA]</scope>
    <source>
        <strain evidence="6 7">DSM 9179</strain>
    </source>
</reference>
<dbReference type="PANTHER" id="PTHR42934:SF2">
    <property type="entry name" value="GLYCOLATE OXIDASE SUBUNIT GLCD"/>
    <property type="match status" value="1"/>
</dbReference>
<proteinExistence type="predicted"/>
<sequence>MSVQYDDLKDLVKNENQIMIDNIPDEYLTDTLKRLRGYADVVIKPTSTEEVSKILKWAYEREVPVTPRGAGTNLVGSTVPDHGGIVLDLSLMNHILELDYETLTATIEAGVLLQDFQQYVEEKGLFYPPDPGEKTASIGGNISTNAGGMRAVKYGVTRDYVMGLEIVLADGRILNVGSKNIKDSSGLSLKNLIVGSEGTLAIITKCILKLIPKPEISISVVVPFDSLESGLESVLTIIKENANPTAIEFVERKVIKLGEAFLKLSFPYPNAQAYIILTFDGKKDEVSANLSRIKEVVLHKSALNFIILDDKKLSENVWKIRSVLVKAVEAVSEQEPVDIVVPINKTLEFIKYVNKLEKETEMQMVSFGHAGDGNVHLCVVRGNRVESEWIKEKHENMAKLYSKAYELGGITSGEHGIGLTKKEYFLNETKNINLELMRKIKSDFDEKHILNSHISYNL</sequence>
<keyword evidence="2" id="KW-0285">Flavoprotein</keyword>
<dbReference type="InterPro" id="IPR036318">
    <property type="entry name" value="FAD-bd_PCMH-like_sf"/>
</dbReference>